<feature type="domain" description="RRM" evidence="17">
    <location>
        <begin position="677"/>
        <end position="754"/>
    </location>
</feature>
<keyword evidence="13" id="KW-0694">RNA-binding</keyword>
<evidence type="ECO:0000313" key="21">
    <source>
        <dbReference type="WBParaSite" id="Gr19_v10_g11355.t1"/>
    </source>
</evidence>
<dbReference type="AlphaFoldDB" id="A0A914GXQ9"/>
<dbReference type="InterPro" id="IPR020454">
    <property type="entry name" value="DAG/PE-bd"/>
</dbReference>
<dbReference type="GO" id="GO:0004143">
    <property type="term" value="F:ATP-dependent diacylglycerol kinase activity"/>
    <property type="evidence" value="ECO:0007669"/>
    <property type="project" value="UniProtKB-EC"/>
</dbReference>
<dbReference type="SUPFAM" id="SSF111331">
    <property type="entry name" value="NAD kinase/diacylglycerol kinase-like"/>
    <property type="match status" value="1"/>
</dbReference>
<name>A0A914GXQ9_GLORO</name>
<dbReference type="InterPro" id="IPR056392">
    <property type="entry name" value="DGKtheta_RBD"/>
</dbReference>
<dbReference type="Gene3D" id="3.40.50.10330">
    <property type="entry name" value="Probable inorganic polyphosphate/atp-NAD kinase, domain 1"/>
    <property type="match status" value="1"/>
</dbReference>
<dbReference type="InterPro" id="IPR037607">
    <property type="entry name" value="DGK"/>
</dbReference>
<evidence type="ECO:0000256" key="12">
    <source>
        <dbReference type="ARBA" id="ARBA00023136"/>
    </source>
</evidence>
<dbReference type="PROSITE" id="PS00479">
    <property type="entry name" value="ZF_DAG_PE_1"/>
    <property type="match status" value="2"/>
</dbReference>
<evidence type="ECO:0000259" key="16">
    <source>
        <dbReference type="PROSITE" id="PS50081"/>
    </source>
</evidence>
<dbReference type="GO" id="GO:0016020">
    <property type="term" value="C:membrane"/>
    <property type="evidence" value="ECO:0007669"/>
    <property type="project" value="UniProtKB-SubCell"/>
</dbReference>
<dbReference type="InterPro" id="IPR035979">
    <property type="entry name" value="RBD_domain_sf"/>
</dbReference>
<dbReference type="PROSITE" id="PS50200">
    <property type="entry name" value="RA"/>
    <property type="match status" value="1"/>
</dbReference>
<comment type="similarity">
    <text evidence="3 14">Belongs to the eukaryotic diacylglycerol kinase family.</text>
</comment>
<dbReference type="GO" id="GO:0005524">
    <property type="term" value="F:ATP binding"/>
    <property type="evidence" value="ECO:0007669"/>
    <property type="project" value="UniProtKB-KW"/>
</dbReference>
<evidence type="ECO:0000256" key="1">
    <source>
        <dbReference type="ARBA" id="ARBA00001383"/>
    </source>
</evidence>
<dbReference type="Gene3D" id="3.30.70.330">
    <property type="match status" value="1"/>
</dbReference>
<evidence type="ECO:0000256" key="15">
    <source>
        <dbReference type="SAM" id="MobiDB-lite"/>
    </source>
</evidence>
<evidence type="ECO:0000259" key="17">
    <source>
        <dbReference type="PROSITE" id="PS50102"/>
    </source>
</evidence>
<evidence type="ECO:0000259" key="18">
    <source>
        <dbReference type="PROSITE" id="PS50146"/>
    </source>
</evidence>
<comment type="subcellular location">
    <subcellularLocation>
        <location evidence="2">Membrane</location>
    </subcellularLocation>
</comment>
<dbReference type="SMART" id="SM00045">
    <property type="entry name" value="DAGKa"/>
    <property type="match status" value="1"/>
</dbReference>
<evidence type="ECO:0000256" key="14">
    <source>
        <dbReference type="RuleBase" id="RU361128"/>
    </source>
</evidence>
<sequence>MFFVHNSPKQLRKNREIGRPHQFHFRLGREGRVTDRLGSGSIGQWIDWAVILWAASIISLKRTAKLKTTYSIGNAQKGFAGSYCPGRIHTAVGPRFNGTFHFLVGKSIPYYQGVSRPSAPSSIQISPKSPYFSGNNGPQANLSSQLHTFRPSSYSSFERRHLQSSALSVRSSESLTDIRPAMTSSQQQLTVTQSAFSPMTADGSGTATTVNVSAAVAASAGPSSAPPESSDLGHVFSKKTFGKPTYCHHCCDKIWGMLSQGYACDVCNFVCHDKCMRSIVSQCAGLQLQLIRNPVAHTWTDPQHIKRHFCCVCRKRTEDSGLSSECEMCNCYVHVDCQDLALADCREASTYVPSLDHVAHKQYHHMREGNLARDAKCAVCRKSCYTAECFSGFRCQWCNLSVHSTCYRQLRSQCDFGVLRKIMLPPNSVTIPRAELPMDMLLNIHTGSIGNEGSRKVSSPSRMTADERDGWVSGGGQEESDDQLLLRIYDGNSSLRNQISRIAAVPKTASVEQIRDIALRRFHICDNRDNYYVTQAPHESGDEEESLEDPIPLRNVKKPEGKCAQIFLRYRDDPEKATIRVYGGWLRIPCEYTEIMVTGRMCVQDVTREALDNFGMDGSSWNRYNLIEVSLEKGVGERTVNPQEEMLQLVRNLRKDSLRRFHVVRFYIQEKEDPHDHAVFVANLPPSLSQRQYERILLKLLSIHEKPFSEIGPIKVHPYFEYGSLVITFNSPKAATAAVLKLQNSVYEDKKLIVLCLPNVQQHMIPPDVEPLLVLVNVKSGGCQGNELLSAFRRLLNPFQVFDVLKGGPLVGLYVFRNIAKYRILAAGGDGTVGWVLQCLDIAKQDAACFSPPCAVLPLGTGNDLARVLRWGGGYTGEESAADILKEVIEAEEVRLDRWAVVFHEEERSQPPAAGMDEGLNEPQVMSNPEDQTSMIIMNNYFGIGIDADVCLRFHNKRDANPEKFSSRLFNKTQYVKIGLQKAFERNCKDLWKRIELEVDGRPVELTQCEGIIVLNLLSWGSGANPWGTAKEEGGFQKPTHYDGLLEIVGITDVSRLGLIQSKLAAGTRIAQGGSIKITTRDEWPVQVDGEPHIQPPGTITILKSALKAKMLKKAKKSRKNVSGAVRAVQSEGSASNDFDYASSSHLEIELRAGHGKSTPEEINSLTDDEEEIDAFFRNQHEVNVLGPLPRNPLDFLLASG</sequence>
<dbReference type="EC" id="2.7.1.107" evidence="14"/>
<evidence type="ECO:0000256" key="11">
    <source>
        <dbReference type="ARBA" id="ARBA00022840"/>
    </source>
</evidence>
<dbReference type="PROSITE" id="PS50102">
    <property type="entry name" value="RRM"/>
    <property type="match status" value="1"/>
</dbReference>
<evidence type="ECO:0000256" key="3">
    <source>
        <dbReference type="ARBA" id="ARBA00009280"/>
    </source>
</evidence>
<dbReference type="Gene3D" id="2.60.200.40">
    <property type="match status" value="1"/>
</dbReference>
<dbReference type="Proteomes" id="UP000887572">
    <property type="component" value="Unplaced"/>
</dbReference>
<dbReference type="CDD" id="cd00590">
    <property type="entry name" value="RRM_SF"/>
    <property type="match status" value="1"/>
</dbReference>
<dbReference type="Gene3D" id="3.10.20.90">
    <property type="entry name" value="Phosphatidylinositol 3-kinase Catalytic Subunit, Chain A, domain 1"/>
    <property type="match status" value="1"/>
</dbReference>
<dbReference type="PANTHER" id="PTHR11255:SF54">
    <property type="entry name" value="DIACYLGLYCEROL KINASE THETA"/>
    <property type="match status" value="1"/>
</dbReference>
<dbReference type="SUPFAM" id="SSF54928">
    <property type="entry name" value="RNA-binding domain, RBD"/>
    <property type="match status" value="1"/>
</dbReference>
<dbReference type="Pfam" id="PF00788">
    <property type="entry name" value="RA"/>
    <property type="match status" value="2"/>
</dbReference>
<dbReference type="Pfam" id="PF24099">
    <property type="entry name" value="RBD_DGKtheta"/>
    <property type="match status" value="1"/>
</dbReference>
<dbReference type="FunFam" id="2.60.200.40:FF:000004">
    <property type="entry name" value="Diacylglycerol kinase"/>
    <property type="match status" value="1"/>
</dbReference>
<dbReference type="InterPro" id="IPR029071">
    <property type="entry name" value="Ubiquitin-like_domsf"/>
</dbReference>
<keyword evidence="11 14" id="KW-0067">ATP-binding</keyword>
<accession>A0A914GXQ9</accession>
<feature type="domain" description="Phorbol-ester/DAG-type" evidence="16">
    <location>
        <begin position="233"/>
        <end position="283"/>
    </location>
</feature>
<dbReference type="InterPro" id="IPR001206">
    <property type="entry name" value="Diacylglycerol_kinase_cat_dom"/>
</dbReference>
<dbReference type="SUPFAM" id="SSF57889">
    <property type="entry name" value="Cysteine-rich domain"/>
    <property type="match status" value="3"/>
</dbReference>
<keyword evidence="8" id="KW-0863">Zinc-finger</keyword>
<evidence type="ECO:0000256" key="9">
    <source>
        <dbReference type="ARBA" id="ARBA00022777"/>
    </source>
</evidence>
<evidence type="ECO:0000259" key="19">
    <source>
        <dbReference type="PROSITE" id="PS50200"/>
    </source>
</evidence>
<evidence type="ECO:0000256" key="10">
    <source>
        <dbReference type="ARBA" id="ARBA00022833"/>
    </source>
</evidence>
<dbReference type="PANTHER" id="PTHR11255">
    <property type="entry name" value="DIACYLGLYCEROL KINASE"/>
    <property type="match status" value="1"/>
</dbReference>
<dbReference type="Gene3D" id="3.30.60.20">
    <property type="match status" value="2"/>
</dbReference>
<comment type="catalytic activity">
    <reaction evidence="1 14">
        <text>a 1,2-diacyl-sn-glycerol + ATP = a 1,2-diacyl-sn-glycero-3-phosphate + ADP + H(+)</text>
        <dbReference type="Rhea" id="RHEA:10272"/>
        <dbReference type="ChEBI" id="CHEBI:15378"/>
        <dbReference type="ChEBI" id="CHEBI:17815"/>
        <dbReference type="ChEBI" id="CHEBI:30616"/>
        <dbReference type="ChEBI" id="CHEBI:58608"/>
        <dbReference type="ChEBI" id="CHEBI:456216"/>
        <dbReference type="EC" id="2.7.1.107"/>
    </reaction>
</comment>
<protein>
    <recommendedName>
        <fullName evidence="14">Diacylglycerol kinase</fullName>
        <shortName evidence="14">DAG kinase</shortName>
        <ecNumber evidence="14">2.7.1.107</ecNumber>
    </recommendedName>
</protein>
<dbReference type="InterPro" id="IPR012677">
    <property type="entry name" value="Nucleotide-bd_a/b_plait_sf"/>
</dbReference>
<feature type="domain" description="Phorbol-ester/DAG-type" evidence="16">
    <location>
        <begin position="296"/>
        <end position="345"/>
    </location>
</feature>
<dbReference type="InterPro" id="IPR046349">
    <property type="entry name" value="C1-like_sf"/>
</dbReference>
<keyword evidence="7 14" id="KW-0547">Nucleotide-binding</keyword>
<keyword evidence="12" id="KW-0472">Membrane</keyword>
<keyword evidence="6" id="KW-0677">Repeat</keyword>
<dbReference type="PRINTS" id="PR00008">
    <property type="entry name" value="DAGPEDOMAIN"/>
</dbReference>
<dbReference type="GO" id="GO:0003723">
    <property type="term" value="F:RNA binding"/>
    <property type="evidence" value="ECO:0007669"/>
    <property type="project" value="UniProtKB-UniRule"/>
</dbReference>
<dbReference type="GO" id="GO:0008270">
    <property type="term" value="F:zinc ion binding"/>
    <property type="evidence" value="ECO:0007669"/>
    <property type="project" value="UniProtKB-KW"/>
</dbReference>
<dbReference type="GO" id="GO:0007200">
    <property type="term" value="P:phospholipase C-activating G protein-coupled receptor signaling pathway"/>
    <property type="evidence" value="ECO:0007669"/>
    <property type="project" value="InterPro"/>
</dbReference>
<dbReference type="PROSITE" id="PS50146">
    <property type="entry name" value="DAGK"/>
    <property type="match status" value="1"/>
</dbReference>
<keyword evidence="5" id="KW-0479">Metal-binding</keyword>
<dbReference type="CDD" id="cd20804">
    <property type="entry name" value="C1_DGKtheta_typeV_rpt2"/>
    <property type="match status" value="1"/>
</dbReference>
<evidence type="ECO:0000256" key="6">
    <source>
        <dbReference type="ARBA" id="ARBA00022737"/>
    </source>
</evidence>
<keyword evidence="9 14" id="KW-0418">Kinase</keyword>
<dbReference type="CDD" id="cd17111">
    <property type="entry name" value="RA1_DAGK-theta"/>
    <property type="match status" value="1"/>
</dbReference>
<dbReference type="InterPro" id="IPR000756">
    <property type="entry name" value="Diacylglycerol_kin_accessory"/>
</dbReference>
<dbReference type="InterPro" id="IPR000159">
    <property type="entry name" value="RA_dom"/>
</dbReference>
<dbReference type="Pfam" id="PF00781">
    <property type="entry name" value="DAGK_cat"/>
    <property type="match status" value="1"/>
</dbReference>
<feature type="domain" description="DAGKc" evidence="18">
    <location>
        <begin position="767"/>
        <end position="905"/>
    </location>
</feature>
<evidence type="ECO:0000256" key="4">
    <source>
        <dbReference type="ARBA" id="ARBA00022679"/>
    </source>
</evidence>
<feature type="domain" description="Ras-associating" evidence="19">
    <location>
        <begin position="575"/>
        <end position="673"/>
    </location>
</feature>
<feature type="region of interest" description="Disordered" evidence="15">
    <location>
        <begin position="451"/>
        <end position="478"/>
    </location>
</feature>
<dbReference type="FunFam" id="3.40.50.10330:FF:000011">
    <property type="entry name" value="Diacylglycerol kinase"/>
    <property type="match status" value="1"/>
</dbReference>
<dbReference type="SMART" id="SM00314">
    <property type="entry name" value="RA"/>
    <property type="match status" value="2"/>
</dbReference>
<feature type="domain" description="Phorbol-ester/DAG-type" evidence="16">
    <location>
        <begin position="363"/>
        <end position="414"/>
    </location>
</feature>
<feature type="compositionally biased region" description="Polar residues" evidence="15">
    <location>
        <begin position="451"/>
        <end position="462"/>
    </location>
</feature>
<evidence type="ECO:0000313" key="20">
    <source>
        <dbReference type="Proteomes" id="UP000887572"/>
    </source>
</evidence>
<evidence type="ECO:0000256" key="7">
    <source>
        <dbReference type="ARBA" id="ARBA00022741"/>
    </source>
</evidence>
<organism evidence="20 21">
    <name type="scientific">Globodera rostochiensis</name>
    <name type="common">Golden nematode worm</name>
    <name type="synonym">Heterodera rostochiensis</name>
    <dbReference type="NCBI Taxonomy" id="31243"/>
    <lineage>
        <taxon>Eukaryota</taxon>
        <taxon>Metazoa</taxon>
        <taxon>Ecdysozoa</taxon>
        <taxon>Nematoda</taxon>
        <taxon>Chromadorea</taxon>
        <taxon>Rhabditida</taxon>
        <taxon>Tylenchina</taxon>
        <taxon>Tylenchomorpha</taxon>
        <taxon>Tylenchoidea</taxon>
        <taxon>Heteroderidae</taxon>
        <taxon>Heteroderinae</taxon>
        <taxon>Globodera</taxon>
    </lineage>
</organism>
<dbReference type="InterPro" id="IPR002219">
    <property type="entry name" value="PKC_DAG/PE"/>
</dbReference>
<keyword evidence="4 14" id="KW-0808">Transferase</keyword>
<dbReference type="CDD" id="cd20803">
    <property type="entry name" value="C1_DGKtheta_typeV_rpt1"/>
    <property type="match status" value="1"/>
</dbReference>
<dbReference type="Pfam" id="PF00130">
    <property type="entry name" value="C1_1"/>
    <property type="match status" value="2"/>
</dbReference>
<dbReference type="CDD" id="cd20854">
    <property type="entry name" value="C1_DGKtheta_typeV_rpt3"/>
    <property type="match status" value="1"/>
</dbReference>
<dbReference type="InterPro" id="IPR000504">
    <property type="entry name" value="RRM_dom"/>
</dbReference>
<reference evidence="21" key="1">
    <citation type="submission" date="2022-11" db="UniProtKB">
        <authorList>
            <consortium name="WormBaseParasite"/>
        </authorList>
    </citation>
    <scope>IDENTIFICATION</scope>
</reference>
<evidence type="ECO:0000256" key="5">
    <source>
        <dbReference type="ARBA" id="ARBA00022723"/>
    </source>
</evidence>
<dbReference type="InterPro" id="IPR016064">
    <property type="entry name" value="NAD/diacylglycerol_kinase_sf"/>
</dbReference>
<dbReference type="Pfam" id="PF00609">
    <property type="entry name" value="DAGK_acc"/>
    <property type="match status" value="1"/>
</dbReference>
<dbReference type="SUPFAM" id="SSF54236">
    <property type="entry name" value="Ubiquitin-like"/>
    <property type="match status" value="1"/>
</dbReference>
<dbReference type="InterPro" id="IPR017438">
    <property type="entry name" value="ATP-NAD_kinase_N"/>
</dbReference>
<evidence type="ECO:0000256" key="2">
    <source>
        <dbReference type="ARBA" id="ARBA00004370"/>
    </source>
</evidence>
<dbReference type="SMART" id="SM00046">
    <property type="entry name" value="DAGKc"/>
    <property type="match status" value="1"/>
</dbReference>
<keyword evidence="20" id="KW-1185">Reference proteome</keyword>
<keyword evidence="10" id="KW-0862">Zinc</keyword>
<dbReference type="PROSITE" id="PS50081">
    <property type="entry name" value="ZF_DAG_PE_2"/>
    <property type="match status" value="3"/>
</dbReference>
<proteinExistence type="inferred from homology"/>
<evidence type="ECO:0000256" key="13">
    <source>
        <dbReference type="PROSITE-ProRule" id="PRU00176"/>
    </source>
</evidence>
<dbReference type="WBParaSite" id="Gr19_v10_g11355.t1">
    <property type="protein sequence ID" value="Gr19_v10_g11355.t1"/>
    <property type="gene ID" value="Gr19_v10_g11355"/>
</dbReference>
<evidence type="ECO:0000256" key="8">
    <source>
        <dbReference type="ARBA" id="ARBA00022771"/>
    </source>
</evidence>
<dbReference type="SMART" id="SM00109">
    <property type="entry name" value="C1"/>
    <property type="match status" value="3"/>
</dbReference>